<dbReference type="Pfam" id="PF08241">
    <property type="entry name" value="Methyltransf_11"/>
    <property type="match status" value="1"/>
</dbReference>
<dbReference type="OrthoDB" id="3647at2759"/>
<dbReference type="Gene3D" id="3.40.50.150">
    <property type="entry name" value="Vaccinia Virus protein VP39"/>
    <property type="match status" value="1"/>
</dbReference>
<dbReference type="PANTHER" id="PTHR43861">
    <property type="entry name" value="TRANS-ACONITATE 2-METHYLTRANSFERASE-RELATED"/>
    <property type="match status" value="1"/>
</dbReference>
<dbReference type="AlphaFoldDB" id="A0A078A1S8"/>
<sequence>MENNPPLKRKETVFLNLKDGEENDPEDTYAKIVRKYRQSKNVPWRRFCETPSFLKLVGKLTNEDVIDLGCGEGFYTRKLRQLTTGKVFGVDFCDNFIKMAQFQQYGANDIDYRQFDCGLPIEDIPGQFDLVTPTFLVQNALSEEDLEQMVQNIWNLCKPGGRVCGLNASPFVPVEEFKKDEKYGLSLSQKSTFYFEENASEYSVRLFDKEADMDISLRLMWYSGQFYEEAFRKAGFTNFRWVQLELFEDTDNAEYWKDFLTNCQVIMYEAIKPLNKD</sequence>
<name>A0A078A1S8_STYLE</name>
<organism evidence="2 3">
    <name type="scientific">Stylonychia lemnae</name>
    <name type="common">Ciliate</name>
    <dbReference type="NCBI Taxonomy" id="5949"/>
    <lineage>
        <taxon>Eukaryota</taxon>
        <taxon>Sar</taxon>
        <taxon>Alveolata</taxon>
        <taxon>Ciliophora</taxon>
        <taxon>Intramacronucleata</taxon>
        <taxon>Spirotrichea</taxon>
        <taxon>Stichotrichia</taxon>
        <taxon>Sporadotrichida</taxon>
        <taxon>Oxytrichidae</taxon>
        <taxon>Stylonychinae</taxon>
        <taxon>Stylonychia</taxon>
    </lineage>
</organism>
<evidence type="ECO:0000259" key="1">
    <source>
        <dbReference type="Pfam" id="PF08241"/>
    </source>
</evidence>
<accession>A0A078A1S8</accession>
<feature type="domain" description="Methyltransferase type 11" evidence="1">
    <location>
        <begin position="67"/>
        <end position="163"/>
    </location>
</feature>
<dbReference type="CDD" id="cd02440">
    <property type="entry name" value="AdoMet_MTases"/>
    <property type="match status" value="1"/>
</dbReference>
<dbReference type="SUPFAM" id="SSF53335">
    <property type="entry name" value="S-adenosyl-L-methionine-dependent methyltransferases"/>
    <property type="match status" value="1"/>
</dbReference>
<dbReference type="OMA" id="RMCRNIH"/>
<protein>
    <recommendedName>
        <fullName evidence="1">Methyltransferase type 11 domain-containing protein</fullName>
    </recommendedName>
</protein>
<dbReference type="EMBL" id="CCKQ01004921">
    <property type="protein sequence ID" value="CDW76070.1"/>
    <property type="molecule type" value="Genomic_DNA"/>
</dbReference>
<dbReference type="Proteomes" id="UP000039865">
    <property type="component" value="Unassembled WGS sequence"/>
</dbReference>
<proteinExistence type="predicted"/>
<evidence type="ECO:0000313" key="2">
    <source>
        <dbReference type="EMBL" id="CDW76070.1"/>
    </source>
</evidence>
<dbReference type="GO" id="GO:0008757">
    <property type="term" value="F:S-adenosylmethionine-dependent methyltransferase activity"/>
    <property type="evidence" value="ECO:0007669"/>
    <property type="project" value="InterPro"/>
</dbReference>
<dbReference type="InterPro" id="IPR013216">
    <property type="entry name" value="Methyltransf_11"/>
</dbReference>
<gene>
    <name evidence="2" type="primary">Contig4036.g4321</name>
    <name evidence="2" type="ORF">STYLEM_5066</name>
</gene>
<keyword evidence="3" id="KW-1185">Reference proteome</keyword>
<dbReference type="InParanoid" id="A0A078A1S8"/>
<dbReference type="InterPro" id="IPR029063">
    <property type="entry name" value="SAM-dependent_MTases_sf"/>
</dbReference>
<evidence type="ECO:0000313" key="3">
    <source>
        <dbReference type="Proteomes" id="UP000039865"/>
    </source>
</evidence>
<reference evidence="2 3" key="1">
    <citation type="submission" date="2014-06" db="EMBL/GenBank/DDBJ databases">
        <authorList>
            <person name="Swart Estienne"/>
        </authorList>
    </citation>
    <scope>NUCLEOTIDE SEQUENCE [LARGE SCALE GENOMIC DNA]</scope>
    <source>
        <strain evidence="2 3">130c</strain>
    </source>
</reference>
<dbReference type="PANTHER" id="PTHR43861:SF1">
    <property type="entry name" value="TRANS-ACONITATE 2-METHYLTRANSFERASE"/>
    <property type="match status" value="1"/>
</dbReference>